<dbReference type="OrthoDB" id="950017at2"/>
<gene>
    <name evidence="2" type="ORF">A8M32_23765</name>
</gene>
<comment type="caution">
    <text evidence="2">The sequence shown here is derived from an EMBL/GenBank/DDBJ whole genome shotgun (WGS) entry which is preliminary data.</text>
</comment>
<proteinExistence type="predicted"/>
<accession>A0A1E3V5B1</accession>
<feature type="domain" description="DUF3846" evidence="1">
    <location>
        <begin position="5"/>
        <end position="99"/>
    </location>
</feature>
<dbReference type="Proteomes" id="UP000094342">
    <property type="component" value="Unassembled WGS sequence"/>
</dbReference>
<evidence type="ECO:0000259" key="1">
    <source>
        <dbReference type="Pfam" id="PF12957"/>
    </source>
</evidence>
<evidence type="ECO:0000313" key="3">
    <source>
        <dbReference type="Proteomes" id="UP000094342"/>
    </source>
</evidence>
<dbReference type="EMBL" id="LYBW01000063">
    <property type="protein sequence ID" value="ODR88813.1"/>
    <property type="molecule type" value="Genomic_DNA"/>
</dbReference>
<dbReference type="RefSeq" id="WP_069460888.1">
    <property type="nucleotide sequence ID" value="NZ_CP034911.1"/>
</dbReference>
<organism evidence="2 3">
    <name type="scientific">Sinorhizobium alkalisoli</name>
    <dbReference type="NCBI Taxonomy" id="1752398"/>
    <lineage>
        <taxon>Bacteria</taxon>
        <taxon>Pseudomonadati</taxon>
        <taxon>Pseudomonadota</taxon>
        <taxon>Alphaproteobacteria</taxon>
        <taxon>Hyphomicrobiales</taxon>
        <taxon>Rhizobiaceae</taxon>
        <taxon>Sinorhizobium/Ensifer group</taxon>
        <taxon>Sinorhizobium</taxon>
    </lineage>
</organism>
<keyword evidence="3" id="KW-1185">Reference proteome</keyword>
<reference evidence="3" key="1">
    <citation type="submission" date="2016-05" db="EMBL/GenBank/DDBJ databases">
        <authorList>
            <person name="Li Y."/>
        </authorList>
    </citation>
    <scope>NUCLEOTIDE SEQUENCE [LARGE SCALE GENOMIC DNA]</scope>
    <source>
        <strain evidence="3">YIC4027</strain>
    </source>
</reference>
<evidence type="ECO:0000313" key="2">
    <source>
        <dbReference type="EMBL" id="ODR88813.1"/>
    </source>
</evidence>
<sequence length="147" mass="16259">MKGTKAYLVEPLLATIRIVAIPQENRLAVIRNLIGCDLIDMVRIDDRLALIVDDNGLQETLPCVTQLHDYPSPLAGNLLIIGTDVYGETIDVAAAIEDIASRLTIVRPVLHPVFETLNGPRIFGTRLSAMEVRVEQRPPAVVEDNFY</sequence>
<name>A0A1E3V5B1_9HYPH</name>
<dbReference type="Pfam" id="PF12957">
    <property type="entry name" value="DUF3846"/>
    <property type="match status" value="1"/>
</dbReference>
<dbReference type="AlphaFoldDB" id="A0A1E3V5B1"/>
<protein>
    <recommendedName>
        <fullName evidence="1">DUF3846 domain-containing protein</fullName>
    </recommendedName>
</protein>
<dbReference type="InterPro" id="IPR024559">
    <property type="entry name" value="DUF3846"/>
</dbReference>
<dbReference type="STRING" id="1752398.A8M32_23765"/>